<organism evidence="11 12">
    <name type="scientific">Coptotermes formosanus</name>
    <name type="common">Formosan subterranean termite</name>
    <dbReference type="NCBI Taxonomy" id="36987"/>
    <lineage>
        <taxon>Eukaryota</taxon>
        <taxon>Metazoa</taxon>
        <taxon>Ecdysozoa</taxon>
        <taxon>Arthropoda</taxon>
        <taxon>Hexapoda</taxon>
        <taxon>Insecta</taxon>
        <taxon>Pterygota</taxon>
        <taxon>Neoptera</taxon>
        <taxon>Polyneoptera</taxon>
        <taxon>Dictyoptera</taxon>
        <taxon>Blattodea</taxon>
        <taxon>Blattoidea</taxon>
        <taxon>Termitoidae</taxon>
        <taxon>Rhinotermitidae</taxon>
        <taxon>Coptotermes</taxon>
    </lineage>
</organism>
<evidence type="ECO:0000256" key="2">
    <source>
        <dbReference type="ARBA" id="ARBA00022475"/>
    </source>
</evidence>
<keyword evidence="5 10" id="KW-0552">Olfaction</keyword>
<feature type="transmembrane region" description="Helical" evidence="10">
    <location>
        <begin position="47"/>
        <end position="68"/>
    </location>
</feature>
<dbReference type="InterPro" id="IPR004117">
    <property type="entry name" value="7tm6_olfct_rcpt"/>
</dbReference>
<evidence type="ECO:0000256" key="5">
    <source>
        <dbReference type="ARBA" id="ARBA00022725"/>
    </source>
</evidence>
<keyword evidence="7 10" id="KW-0472">Membrane</keyword>
<protein>
    <recommendedName>
        <fullName evidence="10">Odorant receptor</fullName>
    </recommendedName>
</protein>
<sequence>MAVSETERRKQQELITNYKLRFHLKALNLCGVLPPESVSSDPWKLRLYNIYTCFTLIWFIPAITAMCTELCNYSDSLEKAIPIIFQISAFVLSAMLAIYFVYKRKVVMDLFYTLEKNFRPYMEKVRSSSKKLRSLEESMFLGRQISDMLLYCGYMTIFIWVIIPSVKGYVEYIFQINQEDSEFNRGKYFGLSMWFPPNVNKSPIYEIAQILHGITVFTGVLNITGCYMAMLALIYHTASHVSMLVDLIDDIGVRFYAKKPSDQRLEFPSRECVSEDQLHIEDTSNEDSHHLTIERDAGLFKYLLPCIKYHQEIITEALMCLSTFRLAYKANLELTLHIPYPESANQRSFSH</sequence>
<comment type="subcellular location">
    <subcellularLocation>
        <location evidence="1 10">Cell membrane</location>
        <topology evidence="1 10">Multi-pass membrane protein</topology>
    </subcellularLocation>
</comment>
<evidence type="ECO:0000256" key="3">
    <source>
        <dbReference type="ARBA" id="ARBA00022606"/>
    </source>
</evidence>
<dbReference type="GO" id="GO:0007165">
    <property type="term" value="P:signal transduction"/>
    <property type="evidence" value="ECO:0007669"/>
    <property type="project" value="UniProtKB-KW"/>
</dbReference>
<keyword evidence="2" id="KW-1003">Cell membrane</keyword>
<comment type="caution">
    <text evidence="10">Lacks conserved residue(s) required for the propagation of feature annotation.</text>
</comment>
<evidence type="ECO:0000256" key="9">
    <source>
        <dbReference type="ARBA" id="ARBA00023224"/>
    </source>
</evidence>
<evidence type="ECO:0000313" key="11">
    <source>
        <dbReference type="EMBL" id="GFG36172.1"/>
    </source>
</evidence>
<feature type="transmembrane region" description="Helical" evidence="10">
    <location>
        <begin position="148"/>
        <end position="166"/>
    </location>
</feature>
<dbReference type="Proteomes" id="UP000502823">
    <property type="component" value="Unassembled WGS sequence"/>
</dbReference>
<evidence type="ECO:0000256" key="1">
    <source>
        <dbReference type="ARBA" id="ARBA00004651"/>
    </source>
</evidence>
<comment type="caution">
    <text evidence="11">The sequence shown here is derived from an EMBL/GenBank/DDBJ whole genome shotgun (WGS) entry which is preliminary data.</text>
</comment>
<keyword evidence="9 10" id="KW-0807">Transducer</keyword>
<evidence type="ECO:0000256" key="4">
    <source>
        <dbReference type="ARBA" id="ARBA00022692"/>
    </source>
</evidence>
<comment type="similarity">
    <text evidence="10">Belongs to the insect chemoreceptor superfamily. Heteromeric odorant receptor channel (TC 1.A.69) family.</text>
</comment>
<dbReference type="PANTHER" id="PTHR21137:SF35">
    <property type="entry name" value="ODORANT RECEPTOR 19A-RELATED"/>
    <property type="match status" value="1"/>
</dbReference>
<dbReference type="AlphaFoldDB" id="A0A6L2PY49"/>
<evidence type="ECO:0000313" key="12">
    <source>
        <dbReference type="Proteomes" id="UP000502823"/>
    </source>
</evidence>
<gene>
    <name evidence="11" type="ORF">Cfor_00383</name>
</gene>
<dbReference type="EMBL" id="BLKM01000612">
    <property type="protein sequence ID" value="GFG36172.1"/>
    <property type="molecule type" value="Genomic_DNA"/>
</dbReference>
<proteinExistence type="inferred from homology"/>
<dbReference type="PANTHER" id="PTHR21137">
    <property type="entry name" value="ODORANT RECEPTOR"/>
    <property type="match status" value="1"/>
</dbReference>
<feature type="transmembrane region" description="Helical" evidence="10">
    <location>
        <begin position="210"/>
        <end position="235"/>
    </location>
</feature>
<dbReference type="InParanoid" id="A0A6L2PY49"/>
<evidence type="ECO:0000256" key="10">
    <source>
        <dbReference type="RuleBase" id="RU351113"/>
    </source>
</evidence>
<evidence type="ECO:0000256" key="7">
    <source>
        <dbReference type="ARBA" id="ARBA00023136"/>
    </source>
</evidence>
<accession>A0A6L2PY49</accession>
<dbReference type="GO" id="GO:0005886">
    <property type="term" value="C:plasma membrane"/>
    <property type="evidence" value="ECO:0007669"/>
    <property type="project" value="UniProtKB-SubCell"/>
</dbReference>
<dbReference type="GO" id="GO:0005549">
    <property type="term" value="F:odorant binding"/>
    <property type="evidence" value="ECO:0007669"/>
    <property type="project" value="InterPro"/>
</dbReference>
<evidence type="ECO:0000256" key="6">
    <source>
        <dbReference type="ARBA" id="ARBA00022989"/>
    </source>
</evidence>
<keyword evidence="12" id="KW-1185">Reference proteome</keyword>
<keyword evidence="6 10" id="KW-1133">Transmembrane helix</keyword>
<keyword evidence="3 10" id="KW-0716">Sensory transduction</keyword>
<name>A0A6L2PY49_COPFO</name>
<evidence type="ECO:0000256" key="8">
    <source>
        <dbReference type="ARBA" id="ARBA00023170"/>
    </source>
</evidence>
<keyword evidence="4 10" id="KW-0812">Transmembrane</keyword>
<feature type="transmembrane region" description="Helical" evidence="10">
    <location>
        <begin position="80"/>
        <end position="102"/>
    </location>
</feature>
<keyword evidence="8 10" id="KW-0675">Receptor</keyword>
<reference evidence="12" key="1">
    <citation type="submission" date="2020-01" db="EMBL/GenBank/DDBJ databases">
        <title>Draft genome sequence of the Termite Coptotermes fromosanus.</title>
        <authorList>
            <person name="Itakura S."/>
            <person name="Yosikawa Y."/>
            <person name="Umezawa K."/>
        </authorList>
    </citation>
    <scope>NUCLEOTIDE SEQUENCE [LARGE SCALE GENOMIC DNA]</scope>
</reference>
<dbReference type="GO" id="GO:0004984">
    <property type="term" value="F:olfactory receptor activity"/>
    <property type="evidence" value="ECO:0007669"/>
    <property type="project" value="InterPro"/>
</dbReference>